<dbReference type="Proteomes" id="UP000071778">
    <property type="component" value="Chromosome"/>
</dbReference>
<evidence type="ECO:0000313" key="2">
    <source>
        <dbReference type="Proteomes" id="UP000071778"/>
    </source>
</evidence>
<sequence length="59" mass="6749">MTNEDAINYIYMEIACLLWEVAPRIIVRCTSMTTMSALRLGKLATRQVALPPYLQDFLV</sequence>
<gene>
    <name evidence="1" type="ORF">CAter282_2935</name>
</gene>
<protein>
    <submittedName>
        <fullName evidence="1">Uncharacterized protein</fullName>
    </submittedName>
</protein>
<proteinExistence type="predicted"/>
<dbReference type="PATRIC" id="fig|279058.17.peg.3193"/>
<dbReference type="AlphaFoldDB" id="A0A127PSK8"/>
<evidence type="ECO:0000313" key="1">
    <source>
        <dbReference type="EMBL" id="AMP10659.1"/>
    </source>
</evidence>
<reference evidence="1 2" key="1">
    <citation type="submission" date="2015-11" db="EMBL/GenBank/DDBJ databases">
        <title>Exploring the genomic traits of fungus-feeding bacterial genus Collimonas.</title>
        <authorList>
            <person name="Song C."/>
            <person name="Schmidt R."/>
            <person name="de Jager V."/>
            <person name="Krzyzanowska D."/>
            <person name="Jongedijk E."/>
            <person name="Cankar K."/>
            <person name="Beekwilder J."/>
            <person name="van Veen A."/>
            <person name="de Boer W."/>
            <person name="van Veen J.A."/>
            <person name="Garbeva P."/>
        </authorList>
    </citation>
    <scope>NUCLEOTIDE SEQUENCE [LARGE SCALE GENOMIC DNA]</scope>
    <source>
        <strain evidence="1 2">Ter282</strain>
    </source>
</reference>
<accession>A0A127PSK8</accession>
<dbReference type="EMBL" id="CP013235">
    <property type="protein sequence ID" value="AMP10659.1"/>
    <property type="molecule type" value="Genomic_DNA"/>
</dbReference>
<organism evidence="1 2">
    <name type="scientific">Collimonas arenae</name>
    <dbReference type="NCBI Taxonomy" id="279058"/>
    <lineage>
        <taxon>Bacteria</taxon>
        <taxon>Pseudomonadati</taxon>
        <taxon>Pseudomonadota</taxon>
        <taxon>Betaproteobacteria</taxon>
        <taxon>Burkholderiales</taxon>
        <taxon>Oxalobacteraceae</taxon>
        <taxon>Collimonas</taxon>
    </lineage>
</organism>
<name>A0A127PSK8_9BURK</name>
<keyword evidence="2" id="KW-1185">Reference proteome</keyword>